<dbReference type="PRINTS" id="PR00420">
    <property type="entry name" value="RNGMNOXGNASE"/>
</dbReference>
<keyword evidence="8" id="KW-1185">Reference proteome</keyword>
<evidence type="ECO:0000313" key="8">
    <source>
        <dbReference type="Proteomes" id="UP000006757"/>
    </source>
</evidence>
<keyword evidence="2" id="KW-0285">Flavoprotein</keyword>
<protein>
    <submittedName>
        <fullName evidence="7">Putative monooxygenase</fullName>
    </submittedName>
</protein>
<dbReference type="EMBL" id="AMBO01000268">
    <property type="protein sequence ID" value="EKD03118.1"/>
    <property type="molecule type" value="Genomic_DNA"/>
</dbReference>
<keyword evidence="3" id="KW-0274">FAD</keyword>
<feature type="compositionally biased region" description="Basic and acidic residues" evidence="5">
    <location>
        <begin position="621"/>
        <end position="632"/>
    </location>
</feature>
<dbReference type="GO" id="GO:0016709">
    <property type="term" value="F:oxidoreductase activity, acting on paired donors, with incorporation or reduction of molecular oxygen, NAD(P)H as one donor, and incorporation of one atom of oxygen"/>
    <property type="evidence" value="ECO:0007669"/>
    <property type="project" value="UniProtKB-ARBA"/>
</dbReference>
<evidence type="ECO:0000259" key="6">
    <source>
        <dbReference type="Pfam" id="PF01494"/>
    </source>
</evidence>
<comment type="caution">
    <text evidence="7">The sequence shown here is derived from an EMBL/GenBank/DDBJ whole genome shotgun (WGS) entry which is preliminary data.</text>
</comment>
<dbReference type="Pfam" id="PF01494">
    <property type="entry name" value="FAD_binding_3"/>
    <property type="match status" value="1"/>
</dbReference>
<dbReference type="GO" id="GO:0071949">
    <property type="term" value="F:FAD binding"/>
    <property type="evidence" value="ECO:0007669"/>
    <property type="project" value="InterPro"/>
</dbReference>
<evidence type="ECO:0000256" key="1">
    <source>
        <dbReference type="ARBA" id="ARBA00001974"/>
    </source>
</evidence>
<comment type="cofactor">
    <cofactor evidence="1">
        <name>FAD</name>
        <dbReference type="ChEBI" id="CHEBI:57692"/>
    </cofactor>
</comment>
<keyword evidence="7" id="KW-0503">Monooxygenase</keyword>
<dbReference type="STRING" id="1220162.K1W2I9"/>
<dbReference type="NCBIfam" id="NF006002">
    <property type="entry name" value="PRK08132.1"/>
    <property type="match status" value="1"/>
</dbReference>
<dbReference type="OrthoDB" id="2690153at2759"/>
<dbReference type="SUPFAM" id="SSF51905">
    <property type="entry name" value="FAD/NAD(P)-binding domain"/>
    <property type="match status" value="1"/>
</dbReference>
<reference evidence="7 8" key="1">
    <citation type="journal article" date="2012" name="Eukaryot. Cell">
        <title>Genome sequence of the Trichosporon asahii environmental strain CBS 8904.</title>
        <authorList>
            <person name="Yang R.Y."/>
            <person name="Li H.T."/>
            <person name="Zhu H."/>
            <person name="Zhou G.P."/>
            <person name="Wang M."/>
            <person name="Wang L."/>
        </authorList>
    </citation>
    <scope>NUCLEOTIDE SEQUENCE [LARGE SCALE GENOMIC DNA]</scope>
    <source>
        <strain evidence="7 8">CBS 8904</strain>
    </source>
</reference>
<dbReference type="Gene3D" id="3.50.50.60">
    <property type="entry name" value="FAD/NAD(P)-binding domain"/>
    <property type="match status" value="1"/>
</dbReference>
<dbReference type="PANTHER" id="PTHR43004:SF19">
    <property type="entry name" value="BINDING MONOOXYGENASE, PUTATIVE (JCVI)-RELATED"/>
    <property type="match status" value="1"/>
</dbReference>
<evidence type="ECO:0000256" key="4">
    <source>
        <dbReference type="ARBA" id="ARBA00023002"/>
    </source>
</evidence>
<gene>
    <name evidence="7" type="ORF">A1Q2_02567</name>
</gene>
<dbReference type="InterPro" id="IPR036188">
    <property type="entry name" value="FAD/NAD-bd_sf"/>
</dbReference>
<dbReference type="InterPro" id="IPR002938">
    <property type="entry name" value="FAD-bd"/>
</dbReference>
<feature type="region of interest" description="Disordered" evidence="5">
    <location>
        <begin position="621"/>
        <end position="642"/>
    </location>
</feature>
<dbReference type="HOGENOM" id="CLU_009665_20_2_1"/>
<dbReference type="PANTHER" id="PTHR43004">
    <property type="entry name" value="TRK SYSTEM POTASSIUM UPTAKE PROTEIN"/>
    <property type="match status" value="1"/>
</dbReference>
<dbReference type="Proteomes" id="UP000006757">
    <property type="component" value="Unassembled WGS sequence"/>
</dbReference>
<dbReference type="InterPro" id="IPR050641">
    <property type="entry name" value="RIFMO-like"/>
</dbReference>
<evidence type="ECO:0000313" key="7">
    <source>
        <dbReference type="EMBL" id="EKD03118.1"/>
    </source>
</evidence>
<feature type="domain" description="FAD-binding" evidence="6">
    <location>
        <begin position="34"/>
        <end position="383"/>
    </location>
</feature>
<evidence type="ECO:0000256" key="3">
    <source>
        <dbReference type="ARBA" id="ARBA00022827"/>
    </source>
</evidence>
<dbReference type="InParanoid" id="K1W2I9"/>
<sequence length="642" mass="69880">MPTAIENQPSEHYYHPRKYEAAHYESTPEGQSWPVIVVGAGPVGLATALGLGKRGIKVAVVDQGIGASFGSRATCYSRHTFEICDRLGYGDKLAKRALGWVGGTSYYRSEEVLSFEMPQDPSNLRLPMFNIGQCEYEDFQLAEIDNCPNVTMLWGSTLKDIKPDDKGVTLTVESVDGERTLRADRVVASDGGRSKVRESLGLHLQGTAYEGRYVIADIHWKSTLPIARRVWFDPPSNPGSTVIMHKQPDDIWRIDYQLNEGEDVAHETTREAIVARITKHLSWLEDNGTITKEPWTLEWHSFYKALALALPDFCPPEGHDRVVFAGDAAHLVPIFGVRGLNSGMEDADTLAWMLAAVTYGDASPELLHTFSKERHDAWEQNIAAAGKSTLIMTPGSDGYRCTRDALLQVSSVLPEFNHLINPRQSSATHALRSPLTVATEANGLQVGEPLEDRVIGSTSLHRARGPGFGVYTVGPATETAENVAAAIQKALPHERVTVIPLEAGEDGGAAASWGAEAGELVVVRPDGIVLARGKKIPPVDAWLKAGKATEAPANSEIADPVLLSKEQSDREDVWLQLSQALDAVQNREKFLTQLAIVLGAKAGPEITNKAIDILKKERLAKEDGEKAEDDIRAQANGTANGK</sequence>
<name>K1W2I9_TRIAC</name>
<dbReference type="AlphaFoldDB" id="K1W2I9"/>
<accession>K1W2I9</accession>
<keyword evidence="4" id="KW-0560">Oxidoreductase</keyword>
<dbReference type="OMA" id="GSTIIMH"/>
<dbReference type="Gene3D" id="3.30.70.2450">
    <property type="match status" value="1"/>
</dbReference>
<evidence type="ECO:0000256" key="5">
    <source>
        <dbReference type="SAM" id="MobiDB-lite"/>
    </source>
</evidence>
<proteinExistence type="predicted"/>
<dbReference type="eggNOG" id="KOG3855">
    <property type="taxonomic scope" value="Eukaryota"/>
</dbReference>
<organism evidence="7 8">
    <name type="scientific">Trichosporon asahii var. asahii (strain CBS 8904)</name>
    <name type="common">Yeast</name>
    <dbReference type="NCBI Taxonomy" id="1220162"/>
    <lineage>
        <taxon>Eukaryota</taxon>
        <taxon>Fungi</taxon>
        <taxon>Dikarya</taxon>
        <taxon>Basidiomycota</taxon>
        <taxon>Agaricomycotina</taxon>
        <taxon>Tremellomycetes</taxon>
        <taxon>Trichosporonales</taxon>
        <taxon>Trichosporonaceae</taxon>
        <taxon>Trichosporon</taxon>
    </lineage>
</organism>
<evidence type="ECO:0000256" key="2">
    <source>
        <dbReference type="ARBA" id="ARBA00022630"/>
    </source>
</evidence>